<evidence type="ECO:0000256" key="1">
    <source>
        <dbReference type="SAM" id="MobiDB-lite"/>
    </source>
</evidence>
<organism evidence="3 4">
    <name type="scientific">Microbacterium halimionae</name>
    <dbReference type="NCBI Taxonomy" id="1526413"/>
    <lineage>
        <taxon>Bacteria</taxon>
        <taxon>Bacillati</taxon>
        <taxon>Actinomycetota</taxon>
        <taxon>Actinomycetes</taxon>
        <taxon>Micrococcales</taxon>
        <taxon>Microbacteriaceae</taxon>
        <taxon>Microbacterium</taxon>
    </lineage>
</organism>
<evidence type="ECO:0000256" key="2">
    <source>
        <dbReference type="SAM" id="SignalP"/>
    </source>
</evidence>
<keyword evidence="4" id="KW-1185">Reference proteome</keyword>
<dbReference type="AlphaFoldDB" id="A0A7W3PLZ0"/>
<feature type="chain" id="PRO_5031528758" description="DUF3558 domain-containing protein" evidence="2">
    <location>
        <begin position="30"/>
        <end position="210"/>
    </location>
</feature>
<proteinExistence type="predicted"/>
<feature type="compositionally biased region" description="Low complexity" evidence="1">
    <location>
        <begin position="34"/>
        <end position="59"/>
    </location>
</feature>
<accession>A0A7W3PLZ0</accession>
<dbReference type="EMBL" id="JACGWY010000002">
    <property type="protein sequence ID" value="MBA8816491.1"/>
    <property type="molecule type" value="Genomic_DNA"/>
</dbReference>
<evidence type="ECO:0008006" key="5">
    <source>
        <dbReference type="Google" id="ProtNLM"/>
    </source>
</evidence>
<gene>
    <name evidence="3" type="ORF">FHX48_001564</name>
</gene>
<sequence length="210" mass="21388">MSFQIHSLVRATAVLAVVAAVPFAVTACAPEPSASASASSTEGSAAPTMTPSPTASTATDDITLPESCDSLYSDAMLATLQADLPPLNDSDVDLYSTQIVPALEILDSGIPTLRCTWGGPGTLGLATNASVVSAEQTATVIDALTTAGLTCADVMNGTLCAAQSEVVDLDGNTVARGESHYLRANAWIATSWVGALPNGYSEDIAAKLWP</sequence>
<protein>
    <recommendedName>
        <fullName evidence="5">DUF3558 domain-containing protein</fullName>
    </recommendedName>
</protein>
<evidence type="ECO:0000313" key="3">
    <source>
        <dbReference type="EMBL" id="MBA8816491.1"/>
    </source>
</evidence>
<feature type="signal peptide" evidence="2">
    <location>
        <begin position="1"/>
        <end position="29"/>
    </location>
</feature>
<keyword evidence="2" id="KW-0732">Signal</keyword>
<evidence type="ECO:0000313" key="4">
    <source>
        <dbReference type="Proteomes" id="UP000526083"/>
    </source>
</evidence>
<name>A0A7W3PLZ0_9MICO</name>
<reference evidence="3 4" key="1">
    <citation type="submission" date="2020-07" db="EMBL/GenBank/DDBJ databases">
        <title>Sequencing the genomes of 1000 actinobacteria strains.</title>
        <authorList>
            <person name="Klenk H.-P."/>
        </authorList>
    </citation>
    <scope>NUCLEOTIDE SEQUENCE [LARGE SCALE GENOMIC DNA]</scope>
    <source>
        <strain evidence="3 4">DSM 27576</strain>
    </source>
</reference>
<dbReference type="Proteomes" id="UP000526083">
    <property type="component" value="Unassembled WGS sequence"/>
</dbReference>
<dbReference type="RefSeq" id="WP_167047411.1">
    <property type="nucleotide sequence ID" value="NZ_JAAOZB010000001.1"/>
</dbReference>
<comment type="caution">
    <text evidence="3">The sequence shown here is derived from an EMBL/GenBank/DDBJ whole genome shotgun (WGS) entry which is preliminary data.</text>
</comment>
<feature type="region of interest" description="Disordered" evidence="1">
    <location>
        <begin position="34"/>
        <end position="60"/>
    </location>
</feature>